<dbReference type="InterPro" id="IPR006140">
    <property type="entry name" value="D-isomer_DH_NAD-bd"/>
</dbReference>
<evidence type="ECO:0000313" key="4">
    <source>
        <dbReference type="Proteomes" id="UP001139263"/>
    </source>
</evidence>
<keyword evidence="4" id="KW-1185">Reference proteome</keyword>
<dbReference type="NCBIfam" id="TIGR02853">
    <property type="entry name" value="spore_dpaA"/>
    <property type="match status" value="1"/>
</dbReference>
<dbReference type="EC" id="1.3.1.-" evidence="3"/>
<protein>
    <submittedName>
        <fullName evidence="3">Dipicolinate synthase subunit A</fullName>
        <ecNumber evidence="3">1.3.1.-</ecNumber>
    </submittedName>
</protein>
<comment type="caution">
    <text evidence="3">The sequence shown here is derived from an EMBL/GenBank/DDBJ whole genome shotgun (WGS) entry which is preliminary data.</text>
</comment>
<feature type="domain" description="Dipicolinate synthase subunit A N-terminal" evidence="2">
    <location>
        <begin position="7"/>
        <end position="124"/>
    </location>
</feature>
<dbReference type="InterPro" id="IPR036291">
    <property type="entry name" value="NAD(P)-bd_dom_sf"/>
</dbReference>
<keyword evidence="3" id="KW-0560">Oxidoreductase</keyword>
<dbReference type="GO" id="GO:0016491">
    <property type="term" value="F:oxidoreductase activity"/>
    <property type="evidence" value="ECO:0007669"/>
    <property type="project" value="UniProtKB-KW"/>
</dbReference>
<proteinExistence type="predicted"/>
<dbReference type="Gene3D" id="3.40.50.720">
    <property type="entry name" value="NAD(P)-binding Rossmann-like Domain"/>
    <property type="match status" value="2"/>
</dbReference>
<evidence type="ECO:0000259" key="2">
    <source>
        <dbReference type="Pfam" id="PF16924"/>
    </source>
</evidence>
<dbReference type="AlphaFoldDB" id="A0A9X1VCP5"/>
<feature type="domain" description="D-isomer specific 2-hydroxyacid dehydrogenase NAD-binding" evidence="1">
    <location>
        <begin position="148"/>
        <end position="244"/>
    </location>
</feature>
<dbReference type="NCBIfam" id="NF006162">
    <property type="entry name" value="PRK08306.1"/>
    <property type="match status" value="1"/>
</dbReference>
<name>A0A9X1VCP5_9BACL</name>
<dbReference type="Proteomes" id="UP001139263">
    <property type="component" value="Unassembled WGS sequence"/>
</dbReference>
<accession>A0A9X1VCP5</accession>
<gene>
    <name evidence="3" type="primary">dpaA</name>
    <name evidence="3" type="ORF">MM817_01920</name>
</gene>
<dbReference type="Pfam" id="PF16924">
    <property type="entry name" value="DpaA_N"/>
    <property type="match status" value="1"/>
</dbReference>
<dbReference type="GO" id="GO:0051287">
    <property type="term" value="F:NAD binding"/>
    <property type="evidence" value="ECO:0007669"/>
    <property type="project" value="InterPro"/>
</dbReference>
<dbReference type="SUPFAM" id="SSF51735">
    <property type="entry name" value="NAD(P)-binding Rossmann-fold domains"/>
    <property type="match status" value="1"/>
</dbReference>
<reference evidence="3" key="1">
    <citation type="submission" date="2022-03" db="EMBL/GenBank/DDBJ databases">
        <title>Draft Genome Sequence of Firmicute Strain S0AB, a Heterotrophic Iron/Sulfur-Oxidizing Extreme Acidophile.</title>
        <authorList>
            <person name="Vergara E."/>
            <person name="Pakostova E."/>
            <person name="Johnson D.B."/>
            <person name="Holmes D.S."/>
        </authorList>
    </citation>
    <scope>NUCLEOTIDE SEQUENCE</scope>
    <source>
        <strain evidence="3">S0AB</strain>
    </source>
</reference>
<dbReference type="EMBL" id="JALBUF010000005">
    <property type="protein sequence ID" value="MCI0183637.1"/>
    <property type="molecule type" value="Genomic_DNA"/>
</dbReference>
<dbReference type="InterPro" id="IPR031629">
    <property type="entry name" value="DpaA_N"/>
</dbReference>
<evidence type="ECO:0000259" key="1">
    <source>
        <dbReference type="Pfam" id="PF02826"/>
    </source>
</evidence>
<sequence>MMLTGIKMAFIGGDARIIEVVRYVSDLDASTYLFGFDRLSLSFPDMQKVDLHSTSLADFDVIVLPIAGMDDEGRVDAAFSDAPLRLTDEHFASISKNAPIFSGIARPALQAMVRKHGLQLIRLMELDEVAILNSVPTAEGAIAMAMERTEITLHGATCVVMGLGRCGYTLGRMLSGIGANVRVFARKPADLARIAEMGLHPYDHDHLIEAITDADVIFNTIPAPILTADVLTHVPRSCVIVDIASAPGGTDFRFAEKRGINAILAPSLPGIVAPKTAGRIIAQTIVRMIQPPVNTPGGI</sequence>
<evidence type="ECO:0000313" key="3">
    <source>
        <dbReference type="EMBL" id="MCI0183637.1"/>
    </source>
</evidence>
<organism evidence="3 4">
    <name type="scientific">Sulfoacidibacillus ferrooxidans</name>
    <dbReference type="NCBI Taxonomy" id="2005001"/>
    <lineage>
        <taxon>Bacteria</taxon>
        <taxon>Bacillati</taxon>
        <taxon>Bacillota</taxon>
        <taxon>Bacilli</taxon>
        <taxon>Bacillales</taxon>
        <taxon>Alicyclobacillaceae</taxon>
        <taxon>Sulfoacidibacillus</taxon>
    </lineage>
</organism>
<dbReference type="InterPro" id="IPR014215">
    <property type="entry name" value="Dipicolinic_acid_synth_A"/>
</dbReference>
<dbReference type="Pfam" id="PF02826">
    <property type="entry name" value="2-Hacid_dh_C"/>
    <property type="match status" value="1"/>
</dbReference>